<protein>
    <submittedName>
        <fullName evidence="9">TolC family outer membrane protein</fullName>
    </submittedName>
</protein>
<dbReference type="PANTHER" id="PTHR30026:SF20">
    <property type="entry name" value="OUTER MEMBRANE PROTEIN TOLC"/>
    <property type="match status" value="1"/>
</dbReference>
<organism evidence="9 10">
    <name type="scientific">Tenebrionibacter intestinalis</name>
    <dbReference type="NCBI Taxonomy" id="2799638"/>
    <lineage>
        <taxon>Bacteria</taxon>
        <taxon>Pseudomonadati</taxon>
        <taxon>Pseudomonadota</taxon>
        <taxon>Gammaproteobacteria</taxon>
        <taxon>Enterobacterales</taxon>
        <taxon>Enterobacteriaceae</taxon>
        <taxon>Tenebrionibacter/Tenebrionicola group</taxon>
        <taxon>Tenebrionibacter</taxon>
    </lineage>
</organism>
<keyword evidence="6" id="KW-0472">Membrane</keyword>
<keyword evidence="3" id="KW-0813">Transport</keyword>
<dbReference type="GO" id="GO:0015562">
    <property type="term" value="F:efflux transmembrane transporter activity"/>
    <property type="evidence" value="ECO:0007669"/>
    <property type="project" value="InterPro"/>
</dbReference>
<keyword evidence="8" id="KW-0732">Signal</keyword>
<comment type="similarity">
    <text evidence="2">Belongs to the outer membrane factor (OMF) (TC 1.B.17) family.</text>
</comment>
<evidence type="ECO:0000256" key="8">
    <source>
        <dbReference type="SAM" id="SignalP"/>
    </source>
</evidence>
<keyword evidence="5" id="KW-0812">Transmembrane</keyword>
<evidence type="ECO:0000256" key="3">
    <source>
        <dbReference type="ARBA" id="ARBA00022448"/>
    </source>
</evidence>
<dbReference type="RefSeq" id="WP_238714220.1">
    <property type="nucleotide sequence ID" value="NZ_JAEPBH010000029.1"/>
</dbReference>
<evidence type="ECO:0000256" key="6">
    <source>
        <dbReference type="ARBA" id="ARBA00023136"/>
    </source>
</evidence>
<gene>
    <name evidence="9" type="ORF">JJB97_11875</name>
</gene>
<dbReference type="Gene3D" id="1.20.1600.10">
    <property type="entry name" value="Outer membrane efflux proteins (OEP)"/>
    <property type="match status" value="1"/>
</dbReference>
<dbReference type="GO" id="GO:1990281">
    <property type="term" value="C:efflux pump complex"/>
    <property type="evidence" value="ECO:0007669"/>
    <property type="project" value="TreeGrafter"/>
</dbReference>
<dbReference type="PANTHER" id="PTHR30026">
    <property type="entry name" value="OUTER MEMBRANE PROTEIN TOLC"/>
    <property type="match status" value="1"/>
</dbReference>
<dbReference type="EMBL" id="JAEPBH010000029">
    <property type="protein sequence ID" value="MBK4716008.1"/>
    <property type="molecule type" value="Genomic_DNA"/>
</dbReference>
<keyword evidence="10" id="KW-1185">Reference proteome</keyword>
<evidence type="ECO:0000256" key="2">
    <source>
        <dbReference type="ARBA" id="ARBA00007613"/>
    </source>
</evidence>
<dbReference type="GO" id="GO:0015288">
    <property type="term" value="F:porin activity"/>
    <property type="evidence" value="ECO:0007669"/>
    <property type="project" value="TreeGrafter"/>
</dbReference>
<keyword evidence="4" id="KW-1134">Transmembrane beta strand</keyword>
<evidence type="ECO:0000256" key="4">
    <source>
        <dbReference type="ARBA" id="ARBA00022452"/>
    </source>
</evidence>
<dbReference type="Pfam" id="PF02321">
    <property type="entry name" value="OEP"/>
    <property type="match status" value="2"/>
</dbReference>
<evidence type="ECO:0000313" key="10">
    <source>
        <dbReference type="Proteomes" id="UP000659047"/>
    </source>
</evidence>
<dbReference type="InterPro" id="IPR051906">
    <property type="entry name" value="TolC-like"/>
</dbReference>
<reference evidence="9" key="1">
    <citation type="submission" date="2021-01" db="EMBL/GenBank/DDBJ databases">
        <title>Intestinitalea alba gen. nov., sp. nov., a novel genus of the family Enterobacteriaceae, isolated from the gut of the plastic-eating mealworm Tenebrio molitor L.</title>
        <authorList>
            <person name="Yang Y."/>
        </authorList>
    </citation>
    <scope>NUCLEOTIDE SEQUENCE</scope>
    <source>
        <strain evidence="9">BIT-L3</strain>
    </source>
</reference>
<feature type="signal peptide" evidence="8">
    <location>
        <begin position="1"/>
        <end position="24"/>
    </location>
</feature>
<evidence type="ECO:0000256" key="1">
    <source>
        <dbReference type="ARBA" id="ARBA00004442"/>
    </source>
</evidence>
<dbReference type="GO" id="GO:0009279">
    <property type="term" value="C:cell outer membrane"/>
    <property type="evidence" value="ECO:0007669"/>
    <property type="project" value="UniProtKB-SubCell"/>
</dbReference>
<comment type="subcellular location">
    <subcellularLocation>
        <location evidence="1">Cell outer membrane</location>
    </subcellularLocation>
</comment>
<dbReference type="InterPro" id="IPR003423">
    <property type="entry name" value="OMP_efflux"/>
</dbReference>
<keyword evidence="7" id="KW-0998">Cell outer membrane</keyword>
<name>A0A8K0V5Y4_9ENTR</name>
<evidence type="ECO:0000256" key="5">
    <source>
        <dbReference type="ARBA" id="ARBA00022692"/>
    </source>
</evidence>
<dbReference type="AlphaFoldDB" id="A0A8K0V5Y4"/>
<proteinExistence type="inferred from homology"/>
<comment type="caution">
    <text evidence="9">The sequence shown here is derived from an EMBL/GenBank/DDBJ whole genome shotgun (WGS) entry which is preliminary data.</text>
</comment>
<dbReference type="InterPro" id="IPR010130">
    <property type="entry name" value="T1SS_OMP_TolC"/>
</dbReference>
<sequence length="456" mass="51168">MSHRMRGWLLFLAAVAAAPAPAVAQPRVGVKELYAMALEQDPAWLAAQKAWQADSQSKNIARSEMLPQVRLNYQNAPYNKQIREEPQTTASGRARTTTGVRHYDSYNGSIGVTQPVFDYGAWSRYRAAVEQGYMADARLRDKEMELAVRTVNLYLDLSLAIQKRELASHSEAALREQLKVNTRLLATGEGTRTEVLETETRLRIAETETLACQDELDVARRALAAVVGHPLTRLSQLKTEVTDRFTPLPLLPTSYEDWQKLALTNNASVSNARHQVEQSRYNLSAQKAEYLPQVSVYASRALSHSATDTSIDRHYDTTSVGIQVSMSLYAGGRTNAARRQAGAELGRSQYELENTLRSTSNELYKAWKQSAGAAARLRAYSLAVEAAQLQLNATQKGVVAGQRVNLDILNARQQLFSARKDLITEKYNYIRSWLMLHYHAGRLTQEELKKIDRYFS</sequence>
<feature type="chain" id="PRO_5035449987" evidence="8">
    <location>
        <begin position="25"/>
        <end position="456"/>
    </location>
</feature>
<accession>A0A8K0V5Y4</accession>
<dbReference type="Proteomes" id="UP000659047">
    <property type="component" value="Unassembled WGS sequence"/>
</dbReference>
<dbReference type="NCBIfam" id="TIGR01844">
    <property type="entry name" value="type_I_sec_TolC"/>
    <property type="match status" value="1"/>
</dbReference>
<evidence type="ECO:0000313" key="9">
    <source>
        <dbReference type="EMBL" id="MBK4716008.1"/>
    </source>
</evidence>
<evidence type="ECO:0000256" key="7">
    <source>
        <dbReference type="ARBA" id="ARBA00023237"/>
    </source>
</evidence>
<dbReference type="SUPFAM" id="SSF56954">
    <property type="entry name" value="Outer membrane efflux proteins (OEP)"/>
    <property type="match status" value="1"/>
</dbReference>